<dbReference type="AlphaFoldDB" id="E2BAR7"/>
<evidence type="ECO:0000256" key="1">
    <source>
        <dbReference type="SAM" id="MobiDB-lite"/>
    </source>
</evidence>
<dbReference type="InParanoid" id="E2BAR7"/>
<evidence type="ECO:0000313" key="2">
    <source>
        <dbReference type="EMBL" id="EFN87202.1"/>
    </source>
</evidence>
<dbReference type="OrthoDB" id="7699518at2759"/>
<keyword evidence="3" id="KW-1185">Reference proteome</keyword>
<reference evidence="2 3" key="1">
    <citation type="journal article" date="2010" name="Science">
        <title>Genomic comparison of the ants Camponotus floridanus and Harpegnathos saltator.</title>
        <authorList>
            <person name="Bonasio R."/>
            <person name="Zhang G."/>
            <person name="Ye C."/>
            <person name="Mutti N.S."/>
            <person name="Fang X."/>
            <person name="Qin N."/>
            <person name="Donahue G."/>
            <person name="Yang P."/>
            <person name="Li Q."/>
            <person name="Li C."/>
            <person name="Zhang P."/>
            <person name="Huang Z."/>
            <person name="Berger S.L."/>
            <person name="Reinberg D."/>
            <person name="Wang J."/>
            <person name="Liebig J."/>
        </authorList>
    </citation>
    <scope>NUCLEOTIDE SEQUENCE [LARGE SCALE GENOMIC DNA]</scope>
    <source>
        <strain evidence="2 3">R22 G/1</strain>
    </source>
</reference>
<gene>
    <name evidence="2" type="ORF">EAI_12892</name>
</gene>
<proteinExistence type="predicted"/>
<feature type="region of interest" description="Disordered" evidence="1">
    <location>
        <begin position="1"/>
        <end position="20"/>
    </location>
</feature>
<dbReference type="Proteomes" id="UP000008237">
    <property type="component" value="Unassembled WGS sequence"/>
</dbReference>
<feature type="compositionally biased region" description="Basic and acidic residues" evidence="1">
    <location>
        <begin position="1"/>
        <end position="17"/>
    </location>
</feature>
<dbReference type="EMBL" id="GL446831">
    <property type="protein sequence ID" value="EFN87202.1"/>
    <property type="molecule type" value="Genomic_DNA"/>
</dbReference>
<name>E2BAR7_HARSA</name>
<sequence length="217" mass="25084">MAERKDEKHEHEEKEGESTAIKRSSFVETRVVRVSRSSQTNMTSLLRLVQCINMRTGSVLQLALLLALLLAGPSEEFFFEYPRKALMEFFQSLKTKKQPAKMNVQHYHVHYYPMPVPLLAWTGAPEKRDLDKLYSDTIRSFGWADYQYKFAPDPLLIISSRLQQLSDNPSSWNQDILESEDVQTSIDRNIKGILLQVPVNQQIVLKLLKKSRKEATT</sequence>
<accession>E2BAR7</accession>
<dbReference type="OMA" id="VQHYHVH"/>
<evidence type="ECO:0000313" key="3">
    <source>
        <dbReference type="Proteomes" id="UP000008237"/>
    </source>
</evidence>
<protein>
    <submittedName>
        <fullName evidence="2">Uncharacterized protein</fullName>
    </submittedName>
</protein>
<organism evidence="3">
    <name type="scientific">Harpegnathos saltator</name>
    <name type="common">Jerdon's jumping ant</name>
    <dbReference type="NCBI Taxonomy" id="610380"/>
    <lineage>
        <taxon>Eukaryota</taxon>
        <taxon>Metazoa</taxon>
        <taxon>Ecdysozoa</taxon>
        <taxon>Arthropoda</taxon>
        <taxon>Hexapoda</taxon>
        <taxon>Insecta</taxon>
        <taxon>Pterygota</taxon>
        <taxon>Neoptera</taxon>
        <taxon>Endopterygota</taxon>
        <taxon>Hymenoptera</taxon>
        <taxon>Apocrita</taxon>
        <taxon>Aculeata</taxon>
        <taxon>Formicoidea</taxon>
        <taxon>Formicidae</taxon>
        <taxon>Ponerinae</taxon>
        <taxon>Ponerini</taxon>
        <taxon>Harpegnathos</taxon>
    </lineage>
</organism>